<evidence type="ECO:0000256" key="3">
    <source>
        <dbReference type="ARBA" id="ARBA00022679"/>
    </source>
</evidence>
<dbReference type="PANTHER" id="PTHR43197:SF1">
    <property type="entry name" value="UTP--GLUCOSE-1-PHOSPHATE URIDYLYLTRANSFERASE"/>
    <property type="match status" value="1"/>
</dbReference>
<evidence type="ECO:0000256" key="2">
    <source>
        <dbReference type="ARBA" id="ARBA00012415"/>
    </source>
</evidence>
<reference evidence="8 9" key="1">
    <citation type="journal article" date="2024" name="Int. J. Mol. Sci.">
        <title>Exploration of Alicyclobacillus spp. Genome in Search of Antibiotic Resistance.</title>
        <authorList>
            <person name="Bucka-Kolendo J."/>
            <person name="Kiousi D.E."/>
            <person name="Dekowska A."/>
            <person name="Mikolajczuk-Szczyrba A."/>
            <person name="Karadedos D.M."/>
            <person name="Michael P."/>
            <person name="Galanis A."/>
            <person name="Sokolowska B."/>
        </authorList>
    </citation>
    <scope>NUCLEOTIDE SEQUENCE [LARGE SCALE GENOMIC DNA]</scope>
    <source>
        <strain evidence="8 9">KKP 3000</strain>
    </source>
</reference>
<evidence type="ECO:0000313" key="9">
    <source>
        <dbReference type="Proteomes" id="UP001579974"/>
    </source>
</evidence>
<evidence type="ECO:0000259" key="7">
    <source>
        <dbReference type="Pfam" id="PF00483"/>
    </source>
</evidence>
<comment type="similarity">
    <text evidence="1 6">Belongs to the UDPGP type 2 family.</text>
</comment>
<dbReference type="NCBIfam" id="TIGR01099">
    <property type="entry name" value="galU"/>
    <property type="match status" value="1"/>
</dbReference>
<dbReference type="InterPro" id="IPR005771">
    <property type="entry name" value="GalU_uridylyltTrfase_bac/arc"/>
</dbReference>
<comment type="caution">
    <text evidence="8">The sequence shown here is derived from an EMBL/GenBank/DDBJ whole genome shotgun (WGS) entry which is preliminary data.</text>
</comment>
<dbReference type="Gene3D" id="3.90.550.10">
    <property type="entry name" value="Spore Coat Polysaccharide Biosynthesis Protein SpsA, Chain A"/>
    <property type="match status" value="1"/>
</dbReference>
<evidence type="ECO:0000256" key="4">
    <source>
        <dbReference type="ARBA" id="ARBA00022695"/>
    </source>
</evidence>
<protein>
    <recommendedName>
        <fullName evidence="2 6">UTP--glucose-1-phosphate uridylyltransferase</fullName>
        <ecNumber evidence="2 6">2.7.7.9</ecNumber>
    </recommendedName>
    <alternativeName>
        <fullName evidence="6">UDP-glucose pyrophosphorylase</fullName>
    </alternativeName>
</protein>
<dbReference type="RefSeq" id="WP_275474446.1">
    <property type="nucleotide sequence ID" value="NZ_CP162940.1"/>
</dbReference>
<accession>A0ABV5AEX4</accession>
<keyword evidence="4 6" id="KW-0548">Nucleotidyltransferase</keyword>
<dbReference type="EC" id="2.7.7.9" evidence="2 6"/>
<dbReference type="PANTHER" id="PTHR43197">
    <property type="entry name" value="UTP--GLUCOSE-1-PHOSPHATE URIDYLYLTRANSFERASE"/>
    <property type="match status" value="1"/>
</dbReference>
<sequence>MTIRKAVIPAGGLGSRFLPITKALPKEMLPIVDVPAIQFVVEEAIAAGIDSILIVTNSHKRMLEDYFDKSLELERLLEDQGKHDLSRVVREISSMVDIHFIRQKEPLGLGHALLCARQFVDGEPFAVLLPDELIQSDPPCLAEMKQVYEQFSTSVVAVQKVPFDDVERYGIIAPSTAFELQNIRLQMVDDVIEKPSRREAPSNCAVVGRYILEPEVLDILQGIAPGRGGEIQLADALRAHNEHHQMMALEVCGKRYDIGNKLGYLQACLDYALDRDDLNVELSGYLHSIARMPAPTDSFVKARV</sequence>
<dbReference type="CDD" id="cd02541">
    <property type="entry name" value="UGPase_prokaryotic"/>
    <property type="match status" value="1"/>
</dbReference>
<feature type="domain" description="Nucleotidyl transferase" evidence="7">
    <location>
        <begin position="5"/>
        <end position="271"/>
    </location>
</feature>
<dbReference type="Proteomes" id="UP001579974">
    <property type="component" value="Unassembled WGS sequence"/>
</dbReference>
<evidence type="ECO:0000256" key="1">
    <source>
        <dbReference type="ARBA" id="ARBA00006890"/>
    </source>
</evidence>
<dbReference type="GO" id="GO:0003983">
    <property type="term" value="F:UTP:glucose-1-phosphate uridylyltransferase activity"/>
    <property type="evidence" value="ECO:0007669"/>
    <property type="project" value="UniProtKB-EC"/>
</dbReference>
<dbReference type="InterPro" id="IPR005835">
    <property type="entry name" value="NTP_transferase_dom"/>
</dbReference>
<organism evidence="8 9">
    <name type="scientific">Alicyclobacillus fastidiosus</name>
    <dbReference type="NCBI Taxonomy" id="392011"/>
    <lineage>
        <taxon>Bacteria</taxon>
        <taxon>Bacillati</taxon>
        <taxon>Bacillota</taxon>
        <taxon>Bacilli</taxon>
        <taxon>Bacillales</taxon>
        <taxon>Alicyclobacillaceae</taxon>
        <taxon>Alicyclobacillus</taxon>
    </lineage>
</organism>
<evidence type="ECO:0000313" key="8">
    <source>
        <dbReference type="EMBL" id="MFB5190784.1"/>
    </source>
</evidence>
<dbReference type="Pfam" id="PF00483">
    <property type="entry name" value="NTP_transferase"/>
    <property type="match status" value="1"/>
</dbReference>
<evidence type="ECO:0000256" key="6">
    <source>
        <dbReference type="RuleBase" id="RU361259"/>
    </source>
</evidence>
<dbReference type="EMBL" id="JBDXSU010000007">
    <property type="protein sequence ID" value="MFB5190784.1"/>
    <property type="molecule type" value="Genomic_DNA"/>
</dbReference>
<evidence type="ECO:0000256" key="5">
    <source>
        <dbReference type="ARBA" id="ARBA00048128"/>
    </source>
</evidence>
<gene>
    <name evidence="8" type="primary">galU</name>
    <name evidence="8" type="ORF">KKP3000_004270</name>
</gene>
<name>A0ABV5AEX4_9BACL</name>
<keyword evidence="3 6" id="KW-0808">Transferase</keyword>
<proteinExistence type="inferred from homology"/>
<dbReference type="SUPFAM" id="SSF53448">
    <property type="entry name" value="Nucleotide-diphospho-sugar transferases"/>
    <property type="match status" value="1"/>
</dbReference>
<dbReference type="InterPro" id="IPR029044">
    <property type="entry name" value="Nucleotide-diphossugar_trans"/>
</dbReference>
<keyword evidence="9" id="KW-1185">Reference proteome</keyword>
<comment type="catalytic activity">
    <reaction evidence="5 6">
        <text>alpha-D-glucose 1-phosphate + UTP + H(+) = UDP-alpha-D-glucose + diphosphate</text>
        <dbReference type="Rhea" id="RHEA:19889"/>
        <dbReference type="ChEBI" id="CHEBI:15378"/>
        <dbReference type="ChEBI" id="CHEBI:33019"/>
        <dbReference type="ChEBI" id="CHEBI:46398"/>
        <dbReference type="ChEBI" id="CHEBI:58601"/>
        <dbReference type="ChEBI" id="CHEBI:58885"/>
        <dbReference type="EC" id="2.7.7.9"/>
    </reaction>
</comment>